<dbReference type="RefSeq" id="WP_338617943.1">
    <property type="nucleotide sequence ID" value="NZ_AP028127.1"/>
</dbReference>
<organism evidence="6 7">
    <name type="scientific">Turicibacter faecis</name>
    <dbReference type="NCBI Taxonomy" id="2963365"/>
    <lineage>
        <taxon>Bacteria</taxon>
        <taxon>Bacillati</taxon>
        <taxon>Bacillota</taxon>
        <taxon>Erysipelotrichia</taxon>
        <taxon>Erysipelotrichales</taxon>
        <taxon>Turicibacteraceae</taxon>
        <taxon>Turicibacter</taxon>
    </lineage>
</organism>
<dbReference type="SUPFAM" id="SSF56281">
    <property type="entry name" value="Metallo-hydrolase/oxidoreductase"/>
    <property type="match status" value="1"/>
</dbReference>
<dbReference type="GO" id="GO:0016787">
    <property type="term" value="F:hydrolase activity"/>
    <property type="evidence" value="ECO:0007669"/>
    <property type="project" value="UniProtKB-KW"/>
</dbReference>
<keyword evidence="3 6" id="KW-0378">Hydrolase</keyword>
<keyword evidence="2" id="KW-0479">Metal-binding</keyword>
<dbReference type="InterPro" id="IPR001279">
    <property type="entry name" value="Metallo-B-lactamas"/>
</dbReference>
<gene>
    <name evidence="6" type="ORF">T23_07710</name>
</gene>
<feature type="domain" description="Metallo-beta-lactamase" evidence="5">
    <location>
        <begin position="12"/>
        <end position="191"/>
    </location>
</feature>
<evidence type="ECO:0000256" key="3">
    <source>
        <dbReference type="ARBA" id="ARBA00022801"/>
    </source>
</evidence>
<dbReference type="EMBL" id="AP028127">
    <property type="protein sequence ID" value="BEH90669.1"/>
    <property type="molecule type" value="Genomic_DNA"/>
</dbReference>
<accession>A0ABM8IIT3</accession>
<comment type="cofactor">
    <cofactor evidence="1">
        <name>Zn(2+)</name>
        <dbReference type="ChEBI" id="CHEBI:29105"/>
    </cofactor>
</comment>
<evidence type="ECO:0000256" key="1">
    <source>
        <dbReference type="ARBA" id="ARBA00001947"/>
    </source>
</evidence>
<keyword evidence="7" id="KW-1185">Reference proteome</keyword>
<name>A0ABM8IIT3_9FIRM</name>
<sequence>MNVYPLVLGPVQTTCYVVSSQGRAVIVDPAANANKIIQYLGTKKLIPEAILLTHGHFDHIGAVNELAAKYRLPIYAHKLEKEYFDQPEVNLSTMMYQPFVLSEDLDYHWLADGATLTCLDTQVKIFHVPGHTSGSLCYYFVKDRMVFTGDTLFKQSIGRTDFIYGNHQQLVTGIRQKLLTLPDDTLVYPGHGDCTTVADEKRNNPFLNN</sequence>
<dbReference type="Gene3D" id="3.60.15.10">
    <property type="entry name" value="Ribonuclease Z/Hydroxyacylglutathione hydrolase-like"/>
    <property type="match status" value="1"/>
</dbReference>
<evidence type="ECO:0000256" key="2">
    <source>
        <dbReference type="ARBA" id="ARBA00022723"/>
    </source>
</evidence>
<proteinExistence type="predicted"/>
<dbReference type="PANTHER" id="PTHR46233:SF3">
    <property type="entry name" value="HYDROXYACYLGLUTATHIONE HYDROLASE GLOC"/>
    <property type="match status" value="1"/>
</dbReference>
<dbReference type="PANTHER" id="PTHR46233">
    <property type="entry name" value="HYDROXYACYLGLUTATHIONE HYDROLASE GLOC"/>
    <property type="match status" value="1"/>
</dbReference>
<reference evidence="6" key="1">
    <citation type="journal article" date="2024" name="Int. J. Syst. Evol. Microbiol.">
        <title>Turicibacter faecis sp. nov., isolated from faeces of heart failure mouse model.</title>
        <authorList>
            <person name="Imamura Y."/>
            <person name="Motooka D."/>
            <person name="Nakajima Y."/>
            <person name="Ito S."/>
            <person name="Kitakaze M."/>
            <person name="Iida T."/>
            <person name="Nakamura S."/>
        </authorList>
    </citation>
    <scope>NUCLEOTIDE SEQUENCE</scope>
    <source>
        <strain evidence="6">TC023</strain>
    </source>
</reference>
<keyword evidence="4" id="KW-0862">Zinc</keyword>
<dbReference type="InterPro" id="IPR036866">
    <property type="entry name" value="RibonucZ/Hydroxyglut_hydro"/>
</dbReference>
<evidence type="ECO:0000259" key="5">
    <source>
        <dbReference type="SMART" id="SM00849"/>
    </source>
</evidence>
<dbReference type="CDD" id="cd06262">
    <property type="entry name" value="metallo-hydrolase-like_MBL-fold"/>
    <property type="match status" value="1"/>
</dbReference>
<evidence type="ECO:0000313" key="6">
    <source>
        <dbReference type="EMBL" id="BEH90669.1"/>
    </source>
</evidence>
<evidence type="ECO:0000313" key="7">
    <source>
        <dbReference type="Proteomes" id="UP001432099"/>
    </source>
</evidence>
<evidence type="ECO:0000256" key="4">
    <source>
        <dbReference type="ARBA" id="ARBA00022833"/>
    </source>
</evidence>
<dbReference type="InterPro" id="IPR051453">
    <property type="entry name" value="MBL_Glyoxalase_II"/>
</dbReference>
<dbReference type="Proteomes" id="UP001432099">
    <property type="component" value="Chromosome"/>
</dbReference>
<dbReference type="SMART" id="SM00849">
    <property type="entry name" value="Lactamase_B"/>
    <property type="match status" value="1"/>
</dbReference>
<dbReference type="Pfam" id="PF00753">
    <property type="entry name" value="Lactamase_B"/>
    <property type="match status" value="1"/>
</dbReference>
<protein>
    <submittedName>
        <fullName evidence="6">Hydroxyacylglutathione hydrolase</fullName>
    </submittedName>
</protein>